<gene>
    <name evidence="2" type="ORF">CDAR_104811</name>
</gene>
<feature type="region of interest" description="Disordered" evidence="1">
    <location>
        <begin position="1"/>
        <end position="20"/>
    </location>
</feature>
<evidence type="ECO:0000313" key="3">
    <source>
        <dbReference type="Proteomes" id="UP001054837"/>
    </source>
</evidence>
<dbReference type="EMBL" id="BPLQ01014061">
    <property type="protein sequence ID" value="GIY76911.1"/>
    <property type="molecule type" value="Genomic_DNA"/>
</dbReference>
<organism evidence="2 3">
    <name type="scientific">Caerostris darwini</name>
    <dbReference type="NCBI Taxonomy" id="1538125"/>
    <lineage>
        <taxon>Eukaryota</taxon>
        <taxon>Metazoa</taxon>
        <taxon>Ecdysozoa</taxon>
        <taxon>Arthropoda</taxon>
        <taxon>Chelicerata</taxon>
        <taxon>Arachnida</taxon>
        <taxon>Araneae</taxon>
        <taxon>Araneomorphae</taxon>
        <taxon>Entelegynae</taxon>
        <taxon>Araneoidea</taxon>
        <taxon>Araneidae</taxon>
        <taxon>Caerostris</taxon>
    </lineage>
</organism>
<comment type="caution">
    <text evidence="2">The sequence shown here is derived from an EMBL/GenBank/DDBJ whole genome shotgun (WGS) entry which is preliminary data.</text>
</comment>
<name>A0AAV4W2E9_9ARAC</name>
<sequence length="83" mass="9850">MTWHNPDHTSHKRPPQPDTHHLTLEQRHWLSVKGGGRHHPEKWLLRQKELDRMKRALILSPLKEMGVCITRELKESSAWISSF</sequence>
<dbReference type="AlphaFoldDB" id="A0AAV4W2E9"/>
<evidence type="ECO:0000313" key="2">
    <source>
        <dbReference type="EMBL" id="GIY76911.1"/>
    </source>
</evidence>
<reference evidence="2 3" key="1">
    <citation type="submission" date="2021-06" db="EMBL/GenBank/DDBJ databases">
        <title>Caerostris darwini draft genome.</title>
        <authorList>
            <person name="Kono N."/>
            <person name="Arakawa K."/>
        </authorList>
    </citation>
    <scope>NUCLEOTIDE SEQUENCE [LARGE SCALE GENOMIC DNA]</scope>
</reference>
<proteinExistence type="predicted"/>
<evidence type="ECO:0000256" key="1">
    <source>
        <dbReference type="SAM" id="MobiDB-lite"/>
    </source>
</evidence>
<accession>A0AAV4W2E9</accession>
<keyword evidence="3" id="KW-1185">Reference proteome</keyword>
<protein>
    <submittedName>
        <fullName evidence="2">Uncharacterized protein</fullName>
    </submittedName>
</protein>
<dbReference type="Proteomes" id="UP001054837">
    <property type="component" value="Unassembled WGS sequence"/>
</dbReference>